<keyword evidence="4" id="KW-1185">Reference proteome</keyword>
<feature type="transmembrane region" description="Helical" evidence="2">
    <location>
        <begin position="37"/>
        <end position="54"/>
    </location>
</feature>
<keyword evidence="2" id="KW-1133">Transmembrane helix</keyword>
<feature type="region of interest" description="Disordered" evidence="1">
    <location>
        <begin position="433"/>
        <end position="463"/>
    </location>
</feature>
<dbReference type="RefSeq" id="WP_340286384.1">
    <property type="nucleotide sequence ID" value="NZ_JBBJUP010000003.1"/>
</dbReference>
<evidence type="ECO:0008006" key="5">
    <source>
        <dbReference type="Google" id="ProtNLM"/>
    </source>
</evidence>
<gene>
    <name evidence="3" type="ORF">WJX68_04860</name>
</gene>
<name>A0ABU8T4D8_9PSEU</name>
<feature type="transmembrane region" description="Helical" evidence="2">
    <location>
        <begin position="410"/>
        <end position="430"/>
    </location>
</feature>
<feature type="transmembrane region" description="Helical" evidence="2">
    <location>
        <begin position="353"/>
        <end position="375"/>
    </location>
</feature>
<sequence length="463" mass="47973">MPDAVLAVTAAAAALAVLTAAALLLRGIPRVLVLAQVAYWALSYVLRPAVLLWVQPVPTYGDDVADPRLYSIGYPHGIAEAMQPVVYGLWLYALLALGYACRARGRPPRPPVRTDPDLVATLVVVWVVGCAGRAAAYLTGSVGGAGDVTSANPVLDLVASLAGIGGAGLILFLRPATPSRAAVVIGGLLAVELGWAIASESKSPVMAAALAVAIRFALLGWSRRRTWGVLGLAAGGIAGFGWLQSFKLSGDAAAAAAEVDSRYPGVVRPFLPIVRRFDLLQAATDAYYMSGRTWLTPGQVVTAMAQSFVPSGVLGGEKLHSGTAWAFQVRGSSVDMRSVSVALADGSINEGQVLGGLPGVTVGALFTFGLLLLAVRWLHSRHVVAISLGIIVTTSPILDERGILGSTEVVGKGLQAAVVVWVVAVVVTRLRRRARPGPSGPPPPPPPADVRAPRSDPKVVSTT</sequence>
<protein>
    <recommendedName>
        <fullName evidence="5">O-antigen polysaccharide polymerase Wzy</fullName>
    </recommendedName>
</protein>
<accession>A0ABU8T4D8</accession>
<organism evidence="3 4">
    <name type="scientific">Pseudonocardia spirodelae</name>
    <dbReference type="NCBI Taxonomy" id="3133431"/>
    <lineage>
        <taxon>Bacteria</taxon>
        <taxon>Bacillati</taxon>
        <taxon>Actinomycetota</taxon>
        <taxon>Actinomycetes</taxon>
        <taxon>Pseudonocardiales</taxon>
        <taxon>Pseudonocardiaceae</taxon>
        <taxon>Pseudonocardia</taxon>
    </lineage>
</organism>
<keyword evidence="2" id="KW-0812">Transmembrane</keyword>
<feature type="transmembrane region" description="Helical" evidence="2">
    <location>
        <begin position="74"/>
        <end position="97"/>
    </location>
</feature>
<keyword evidence="2" id="KW-0472">Membrane</keyword>
<feature type="transmembrane region" description="Helical" evidence="2">
    <location>
        <begin position="157"/>
        <end position="174"/>
    </location>
</feature>
<feature type="transmembrane region" description="Helical" evidence="2">
    <location>
        <begin position="204"/>
        <end position="221"/>
    </location>
</feature>
<feature type="transmembrane region" description="Helical" evidence="2">
    <location>
        <begin position="226"/>
        <end position="243"/>
    </location>
</feature>
<feature type="transmembrane region" description="Helical" evidence="2">
    <location>
        <begin position="382"/>
        <end position="398"/>
    </location>
</feature>
<dbReference type="Proteomes" id="UP001364211">
    <property type="component" value="Unassembled WGS sequence"/>
</dbReference>
<evidence type="ECO:0000256" key="1">
    <source>
        <dbReference type="SAM" id="MobiDB-lite"/>
    </source>
</evidence>
<feature type="transmembrane region" description="Helical" evidence="2">
    <location>
        <begin position="118"/>
        <end position="137"/>
    </location>
</feature>
<evidence type="ECO:0000313" key="4">
    <source>
        <dbReference type="Proteomes" id="UP001364211"/>
    </source>
</evidence>
<evidence type="ECO:0000313" key="3">
    <source>
        <dbReference type="EMBL" id="MEJ8278255.1"/>
    </source>
</evidence>
<feature type="compositionally biased region" description="Pro residues" evidence="1">
    <location>
        <begin position="438"/>
        <end position="448"/>
    </location>
</feature>
<comment type="caution">
    <text evidence="3">The sequence shown here is derived from an EMBL/GenBank/DDBJ whole genome shotgun (WGS) entry which is preliminary data.</text>
</comment>
<evidence type="ECO:0000256" key="2">
    <source>
        <dbReference type="SAM" id="Phobius"/>
    </source>
</evidence>
<feature type="transmembrane region" description="Helical" evidence="2">
    <location>
        <begin position="6"/>
        <end position="25"/>
    </location>
</feature>
<feature type="transmembrane region" description="Helical" evidence="2">
    <location>
        <begin position="181"/>
        <end position="198"/>
    </location>
</feature>
<proteinExistence type="predicted"/>
<dbReference type="EMBL" id="JBBJUP010000003">
    <property type="protein sequence ID" value="MEJ8278255.1"/>
    <property type="molecule type" value="Genomic_DNA"/>
</dbReference>
<reference evidence="3 4" key="1">
    <citation type="submission" date="2024-03" db="EMBL/GenBank/DDBJ databases">
        <title>Draft genome sequence of Pseudonocardia sp. DW16-2.</title>
        <authorList>
            <person name="Duangmal K."/>
        </authorList>
    </citation>
    <scope>NUCLEOTIDE SEQUENCE [LARGE SCALE GENOMIC DNA]</scope>
    <source>
        <strain evidence="3 4">DW16-2</strain>
    </source>
</reference>